<dbReference type="EMBL" id="LXEU01000067">
    <property type="protein sequence ID" value="OAT49906.1"/>
    <property type="molecule type" value="Genomic_DNA"/>
</dbReference>
<dbReference type="SUPFAM" id="SSF46894">
    <property type="entry name" value="C-terminal effector domain of the bipartite response regulators"/>
    <property type="match status" value="1"/>
</dbReference>
<evidence type="ECO:0000256" key="3">
    <source>
        <dbReference type="ARBA" id="ARBA00023163"/>
    </source>
</evidence>
<dbReference type="GO" id="GO:0003677">
    <property type="term" value="F:DNA binding"/>
    <property type="evidence" value="ECO:0007669"/>
    <property type="project" value="UniProtKB-KW"/>
</dbReference>
<dbReference type="RefSeq" id="WP_245191271.1">
    <property type="nucleotide sequence ID" value="NZ_LXEU01000067.1"/>
</dbReference>
<evidence type="ECO:0000259" key="4">
    <source>
        <dbReference type="PROSITE" id="PS50043"/>
    </source>
</evidence>
<protein>
    <submittedName>
        <fullName evidence="5">Bgl operon transcriptional activator</fullName>
    </submittedName>
</protein>
<keyword evidence="3" id="KW-0804">Transcription</keyword>
<name>A0A1B7JPR6_9ENTR</name>
<evidence type="ECO:0000256" key="2">
    <source>
        <dbReference type="ARBA" id="ARBA00023125"/>
    </source>
</evidence>
<evidence type="ECO:0000313" key="6">
    <source>
        <dbReference type="Proteomes" id="UP000078386"/>
    </source>
</evidence>
<dbReference type="Pfam" id="PF00196">
    <property type="entry name" value="GerE"/>
    <property type="match status" value="1"/>
</dbReference>
<dbReference type="PANTHER" id="PTHR44688:SF16">
    <property type="entry name" value="DNA-BINDING TRANSCRIPTIONAL ACTIVATOR DEVR_DOSR"/>
    <property type="match status" value="1"/>
</dbReference>
<dbReference type="InterPro" id="IPR016032">
    <property type="entry name" value="Sig_transdc_resp-reg_C-effctor"/>
</dbReference>
<dbReference type="PROSITE" id="PS50043">
    <property type="entry name" value="HTH_LUXR_2"/>
    <property type="match status" value="1"/>
</dbReference>
<dbReference type="Proteomes" id="UP000078386">
    <property type="component" value="Unassembled WGS sequence"/>
</dbReference>
<dbReference type="PRINTS" id="PR00038">
    <property type="entry name" value="HTHLUXR"/>
</dbReference>
<dbReference type="AlphaFoldDB" id="A0A1B7JPR6"/>
<dbReference type="GO" id="GO:0006355">
    <property type="term" value="P:regulation of DNA-templated transcription"/>
    <property type="evidence" value="ECO:0007669"/>
    <property type="project" value="InterPro"/>
</dbReference>
<dbReference type="InterPro" id="IPR000792">
    <property type="entry name" value="Tscrpt_reg_LuxR_C"/>
</dbReference>
<organism evidence="5 6">
    <name type="scientific">Kluyvera georgiana ATCC 51603</name>
    <dbReference type="NCBI Taxonomy" id="1354264"/>
    <lineage>
        <taxon>Bacteria</taxon>
        <taxon>Pseudomonadati</taxon>
        <taxon>Pseudomonadota</taxon>
        <taxon>Gammaproteobacteria</taxon>
        <taxon>Enterobacterales</taxon>
        <taxon>Enterobacteriaceae</taxon>
        <taxon>Kluyvera</taxon>
    </lineage>
</organism>
<dbReference type="SMART" id="SM00421">
    <property type="entry name" value="HTH_LUXR"/>
    <property type="match status" value="1"/>
</dbReference>
<dbReference type="PANTHER" id="PTHR44688">
    <property type="entry name" value="DNA-BINDING TRANSCRIPTIONAL ACTIVATOR DEVR_DOSR"/>
    <property type="match status" value="1"/>
</dbReference>
<sequence length="211" mass="23806">MMTEVGLRHLLMHAHSRNSTFHFYRTIREFKLALRQTSFDVLICCLPGMREPRIECLFTMETLARHDAGIVRIILANDSAEADLIKHLSPTYLHGVLSKSSPLSELQQSLLELLREAALGHECADASLLHHESRCLSPTENMILRYMTYGYSLMEIAQRLDRNIKTIRAHKFNAMTKLGVNSDVGLLSAADLLVSLPDRNTAYGQRPLCSA</sequence>
<dbReference type="NCBIfam" id="NF008548">
    <property type="entry name" value="PRK11475.1"/>
    <property type="match status" value="1"/>
</dbReference>
<evidence type="ECO:0000313" key="5">
    <source>
        <dbReference type="EMBL" id="OAT49906.1"/>
    </source>
</evidence>
<comment type="caution">
    <text evidence="5">The sequence shown here is derived from an EMBL/GenBank/DDBJ whole genome shotgun (WGS) entry which is preliminary data.</text>
</comment>
<keyword evidence="1" id="KW-0805">Transcription regulation</keyword>
<reference evidence="5 6" key="1">
    <citation type="submission" date="2016-04" db="EMBL/GenBank/DDBJ databases">
        <title>ATOL: Assembling a taxonomically balanced genome-scale reconstruction of the evolutionary history of the Enterobacteriaceae.</title>
        <authorList>
            <person name="Plunkett G.III."/>
            <person name="Neeno-Eckwall E.C."/>
            <person name="Glasner J.D."/>
            <person name="Perna N.T."/>
        </authorList>
    </citation>
    <scope>NUCLEOTIDE SEQUENCE [LARGE SCALE GENOMIC DNA]</scope>
    <source>
        <strain evidence="5 6">ATCC 51603</strain>
    </source>
</reference>
<dbReference type="InterPro" id="IPR036388">
    <property type="entry name" value="WH-like_DNA-bd_sf"/>
</dbReference>
<keyword evidence="6" id="KW-1185">Reference proteome</keyword>
<proteinExistence type="predicted"/>
<dbReference type="CDD" id="cd06170">
    <property type="entry name" value="LuxR_C_like"/>
    <property type="match status" value="1"/>
</dbReference>
<gene>
    <name evidence="5" type="ORF">M989_03362</name>
</gene>
<feature type="domain" description="HTH luxR-type" evidence="4">
    <location>
        <begin position="129"/>
        <end position="194"/>
    </location>
</feature>
<dbReference type="PATRIC" id="fig|1354264.4.peg.3499"/>
<dbReference type="Gene3D" id="1.10.10.10">
    <property type="entry name" value="Winged helix-like DNA-binding domain superfamily/Winged helix DNA-binding domain"/>
    <property type="match status" value="1"/>
</dbReference>
<accession>A0A1B7JPR6</accession>
<evidence type="ECO:0000256" key="1">
    <source>
        <dbReference type="ARBA" id="ARBA00023015"/>
    </source>
</evidence>
<keyword evidence="2" id="KW-0238">DNA-binding</keyword>